<dbReference type="Pfam" id="PF00625">
    <property type="entry name" value="Guanylate_kin"/>
    <property type="match status" value="1"/>
</dbReference>
<dbReference type="InterPro" id="IPR008144">
    <property type="entry name" value="Guanylate_kin-like_dom"/>
</dbReference>
<evidence type="ECO:0000256" key="3">
    <source>
        <dbReference type="ARBA" id="ARBA00005790"/>
    </source>
</evidence>
<evidence type="ECO:0000313" key="8">
    <source>
        <dbReference type="Proteomes" id="UP000620133"/>
    </source>
</evidence>
<dbReference type="Proteomes" id="UP000620133">
    <property type="component" value="Chromosome"/>
</dbReference>
<dbReference type="KEGG" id="manr:MPAN_012090"/>
<keyword evidence="5 7" id="KW-0418">Kinase</keyword>
<dbReference type="SUPFAM" id="SSF52540">
    <property type="entry name" value="P-loop containing nucleoside triphosphate hydrolases"/>
    <property type="match status" value="1"/>
</dbReference>
<dbReference type="RefSeq" id="WP_176238866.1">
    <property type="nucleotide sequence ID" value="NZ_AP024412.1"/>
</dbReference>
<dbReference type="AlphaFoldDB" id="A0A7U9XV81"/>
<comment type="function">
    <text evidence="1">Essential for recycling GMP and indirectly, cGMP.</text>
</comment>
<evidence type="ECO:0000256" key="5">
    <source>
        <dbReference type="ARBA" id="ARBA00022777"/>
    </source>
</evidence>
<dbReference type="SMART" id="SM00072">
    <property type="entry name" value="GuKc"/>
    <property type="match status" value="1"/>
</dbReference>
<gene>
    <name evidence="7" type="primary">gmk-1</name>
    <name evidence="7" type="ORF">MPAN_012090</name>
</gene>
<dbReference type="PANTHER" id="PTHR23117:SF13">
    <property type="entry name" value="GUANYLATE KINASE"/>
    <property type="match status" value="1"/>
</dbReference>
<dbReference type="PANTHER" id="PTHR23117">
    <property type="entry name" value="GUANYLATE KINASE-RELATED"/>
    <property type="match status" value="1"/>
</dbReference>
<reference evidence="7" key="1">
    <citation type="submission" date="2021-01" db="EMBL/GenBank/DDBJ databases">
        <title>Draft genome sequence of Acholeplasmataceae bacterium strain Mahy22.</title>
        <authorList>
            <person name="Watanabe M."/>
            <person name="Kojima H."/>
            <person name="Fukui M."/>
        </authorList>
    </citation>
    <scope>NUCLEOTIDE SEQUENCE</scope>
    <source>
        <strain evidence="7">Mahy22</strain>
    </source>
</reference>
<name>A0A7U9XV81_9MOLU</name>
<dbReference type="PROSITE" id="PS00856">
    <property type="entry name" value="GUANYLATE_KINASE_1"/>
    <property type="match status" value="1"/>
</dbReference>
<dbReference type="InterPro" id="IPR020590">
    <property type="entry name" value="Guanylate_kinase_CS"/>
</dbReference>
<keyword evidence="4" id="KW-0808">Transferase</keyword>
<comment type="catalytic activity">
    <reaction evidence="6">
        <text>GMP + ATP = GDP + ADP</text>
        <dbReference type="Rhea" id="RHEA:20780"/>
        <dbReference type="ChEBI" id="CHEBI:30616"/>
        <dbReference type="ChEBI" id="CHEBI:58115"/>
        <dbReference type="ChEBI" id="CHEBI:58189"/>
        <dbReference type="ChEBI" id="CHEBI:456216"/>
        <dbReference type="EC" id="2.7.4.8"/>
    </reaction>
</comment>
<accession>A0A7U9XV81</accession>
<sequence>MIVCVGASASGKTQLAKTLYQKYGYQKCVTTTTREKRDGEIDGIDYHFVSKQTFLNLQKENAFFEASQYHNHLYGIQKKDVHKNGIVIVEPDGANTLIKQLANDIFVVYVKTSEALRIERMTKRNDDPLIIEQRIKNDQNIFNESNLNRIDLTITNESKTLEELARFVNHSYQRYIKNQEKEK</sequence>
<organism evidence="7 8">
    <name type="scientific">Mariniplasma anaerobium</name>
    <dbReference type="NCBI Taxonomy" id="2735436"/>
    <lineage>
        <taxon>Bacteria</taxon>
        <taxon>Bacillati</taxon>
        <taxon>Mycoplasmatota</taxon>
        <taxon>Mollicutes</taxon>
        <taxon>Acholeplasmatales</taxon>
        <taxon>Acholeplasmataceae</taxon>
        <taxon>Mariniplasma</taxon>
    </lineage>
</organism>
<dbReference type="GO" id="GO:0004385">
    <property type="term" value="F:GMP kinase activity"/>
    <property type="evidence" value="ECO:0007669"/>
    <property type="project" value="UniProtKB-EC"/>
</dbReference>
<dbReference type="PROSITE" id="PS50052">
    <property type="entry name" value="GUANYLATE_KINASE_2"/>
    <property type="match status" value="1"/>
</dbReference>
<comment type="similarity">
    <text evidence="3">Belongs to the guanylate kinase family.</text>
</comment>
<dbReference type="InterPro" id="IPR008145">
    <property type="entry name" value="GK/Ca_channel_bsu"/>
</dbReference>
<evidence type="ECO:0000313" key="7">
    <source>
        <dbReference type="EMBL" id="BCR36316.1"/>
    </source>
</evidence>
<dbReference type="Gene3D" id="3.40.50.300">
    <property type="entry name" value="P-loop containing nucleotide triphosphate hydrolases"/>
    <property type="match status" value="1"/>
</dbReference>
<evidence type="ECO:0000256" key="4">
    <source>
        <dbReference type="ARBA" id="ARBA00022679"/>
    </source>
</evidence>
<proteinExistence type="inferred from homology"/>
<comment type="subcellular location">
    <subcellularLocation>
        <location evidence="2">Cytoplasm</location>
    </subcellularLocation>
</comment>
<keyword evidence="8" id="KW-1185">Reference proteome</keyword>
<evidence type="ECO:0000256" key="1">
    <source>
        <dbReference type="ARBA" id="ARBA00003531"/>
    </source>
</evidence>
<dbReference type="EMBL" id="AP024412">
    <property type="protein sequence ID" value="BCR36316.1"/>
    <property type="molecule type" value="Genomic_DNA"/>
</dbReference>
<dbReference type="GO" id="GO:0005829">
    <property type="term" value="C:cytosol"/>
    <property type="evidence" value="ECO:0007669"/>
    <property type="project" value="TreeGrafter"/>
</dbReference>
<protein>
    <submittedName>
        <fullName evidence="7">Guanylate kinase</fullName>
    </submittedName>
</protein>
<evidence type="ECO:0000256" key="2">
    <source>
        <dbReference type="ARBA" id="ARBA00004496"/>
    </source>
</evidence>
<dbReference type="InterPro" id="IPR027417">
    <property type="entry name" value="P-loop_NTPase"/>
</dbReference>
<evidence type="ECO:0000256" key="6">
    <source>
        <dbReference type="ARBA" id="ARBA00048594"/>
    </source>
</evidence>